<keyword evidence="2" id="KW-1133">Transmembrane helix</keyword>
<feature type="region of interest" description="Disordered" evidence="1">
    <location>
        <begin position="996"/>
        <end position="1026"/>
    </location>
</feature>
<accession>U6KNA5</accession>
<evidence type="ECO:0000313" key="4">
    <source>
        <dbReference type="Proteomes" id="UP000030747"/>
    </source>
</evidence>
<dbReference type="Proteomes" id="UP000030747">
    <property type="component" value="Unassembled WGS sequence"/>
</dbReference>
<evidence type="ECO:0000256" key="2">
    <source>
        <dbReference type="SAM" id="Phobius"/>
    </source>
</evidence>
<sequence>MSLAMMDPGLGLPGLETFRAEVCNQTHTNTADSQAVTGLVEAPSYGPANEATDRKCLRIGKSLRCGQASCGYTLLAALASIAALVTILYACFRVYNRAKMWRTQRRRLSDTESDTSETYIFGLCDYSSDEGTSVAPESSQETYAPASKRPRMEGVQQVGHTTGRPQQPQTAIHVSVIKFQPRSQDHSEPQRISPPHTLATPSLSALVQTEMHHQPVGGLWRPAFAQEAALGRGGGVGQQGTVQRGATIGVQSVGGLWRPALAQESALHRGGGVGQQGTVQRGATIGVQSVGGLWRPALAQESALHRGGGVGQQGTVQRGATIGVQSVGGLWRPALAQESALHRGGGVGQQGTVQRGATIGVQSVGGLWRPALAQESALHRGGGVGQQGTVQRGATIGVQSVGGLWRPALAQEAALGRGGGVGQQGTVQRGANIGVQSVGGLWRPALAQEAALGRGGGVGQQGTVQRGANIGVQSVGGLWRPALEQEAALGRGEGVGQQGTVQREANIEAESVSSAWRPALAQDAALGRGEDVGQQGTDQRGANIGVQSVGGLWRPALEQEAALGRGEDVGQQGTDQRGANIEVQSVGGLWRPALEQEAALGRGEGVGQQGTDQRGANIGVQSVGGLWRPALEQEAALGRGEGVGQQGTDQREANIEAESVSSAWRLALEQEAALGRGEGVRQAARLPVAEPMGPGNTQRHIFLFDAQSGVPVSFLPSAGTSDSDSDERSSTAGTQNAPILASLLTPSAIQEDYLSHPFARLPVVRSPRGHFFVDFETALFTDNVTQNPLPLLRLVHGLLSQREIAGDQLEFLATLGSKLAAHAVKFHKQTLKYATASRACERLGARFLVLDAIVSTVIVLEQKVSLQLWRNFVSSINHEYPQPPSSLASRGRRLFLANFALLLSNAVQTLKMGFRPSAEELVLLKRMLFCAPYSPPRYKVEGYDAWRFSELVHQGSTGTPGTRSAEMLSAVSSGASCDNASRPCPGTSARLIARARAKTPPRTLGEKSGSSAGSPAGSSKPAGASAKLPAGTDISFLYEVPVLTLSGASREPFSGVFPKTSDGMSLESRSGNAFRTVRRRHEGVGKPRLSGPAARIESHSPGPVSSSEHLPGPSTSGSYLPPLASAETSAGISSLPLSPYLLPLLYLLLECLLERLLDHLLEGLPKRLLDFLRCLLLVDMLVDMLVDIFQCSNLLILSLDRLPRASLNQLLDLLLGLPYFMLKRLWAHMVRPLLFLSVSPLVGRLLALKLWEVCIRERLWRLMVALMMALLEALKLLVSLLKEVLRVILIPLLEYLVGDSLEPLNRQLPTNKGQILCFHLAPILKMEHPPTAVLISSGHQ</sequence>
<protein>
    <submittedName>
        <fullName evidence="3">Uncharacterized protein</fullName>
    </submittedName>
</protein>
<dbReference type="VEuPathDB" id="ToxoDB:ETH2_0830900"/>
<feature type="compositionally biased region" description="Polar residues" evidence="1">
    <location>
        <begin position="131"/>
        <end position="142"/>
    </location>
</feature>
<dbReference type="EMBL" id="HG673776">
    <property type="protein sequence ID" value="CDJ37772.1"/>
    <property type="molecule type" value="Genomic_DNA"/>
</dbReference>
<reference evidence="3" key="1">
    <citation type="submission" date="2013-10" db="EMBL/GenBank/DDBJ databases">
        <title>Genomic analysis of the causative agents of coccidiosis in chickens.</title>
        <authorList>
            <person name="Reid A.J."/>
            <person name="Blake D."/>
            <person name="Billington K."/>
            <person name="Browne H."/>
            <person name="Dunn M."/>
            <person name="Hung S."/>
            <person name="Kawahara F."/>
            <person name="Miranda-Saavedra D."/>
            <person name="Mourier T."/>
            <person name="Nagra H."/>
            <person name="Otto T.D."/>
            <person name="Rawlings N."/>
            <person name="Sanchez A."/>
            <person name="Sanders M."/>
            <person name="Subramaniam C."/>
            <person name="Tay Y."/>
            <person name="Dear P."/>
            <person name="Doerig C."/>
            <person name="Gruber A."/>
            <person name="Parkinson J."/>
            <person name="Shirley M."/>
            <person name="Wan K.L."/>
            <person name="Berriman M."/>
            <person name="Tomley F."/>
            <person name="Pain A."/>
        </authorList>
    </citation>
    <scope>NUCLEOTIDE SEQUENCE [LARGE SCALE GENOMIC DNA]</scope>
    <source>
        <strain evidence="3">Houghton</strain>
    </source>
</reference>
<organism evidence="3 4">
    <name type="scientific">Eimeria tenella</name>
    <name type="common">Coccidian parasite</name>
    <dbReference type="NCBI Taxonomy" id="5802"/>
    <lineage>
        <taxon>Eukaryota</taxon>
        <taxon>Sar</taxon>
        <taxon>Alveolata</taxon>
        <taxon>Apicomplexa</taxon>
        <taxon>Conoidasida</taxon>
        <taxon>Coccidia</taxon>
        <taxon>Eucoccidiorida</taxon>
        <taxon>Eimeriorina</taxon>
        <taxon>Eimeriidae</taxon>
        <taxon>Eimeria</taxon>
    </lineage>
</organism>
<dbReference type="OrthoDB" id="347900at2759"/>
<feature type="transmembrane region" description="Helical" evidence="2">
    <location>
        <begin position="1259"/>
        <end position="1278"/>
    </location>
</feature>
<keyword evidence="2" id="KW-0472">Membrane</keyword>
<evidence type="ECO:0000256" key="1">
    <source>
        <dbReference type="SAM" id="MobiDB-lite"/>
    </source>
</evidence>
<name>U6KNA5_EIMTE</name>
<feature type="transmembrane region" description="Helical" evidence="2">
    <location>
        <begin position="1229"/>
        <end position="1247"/>
    </location>
</feature>
<dbReference type="GeneID" id="25250111"/>
<gene>
    <name evidence="3" type="ORF">ETH_00004515</name>
</gene>
<reference evidence="3" key="2">
    <citation type="submission" date="2013-10" db="EMBL/GenBank/DDBJ databases">
        <authorList>
            <person name="Aslett M."/>
        </authorList>
    </citation>
    <scope>NUCLEOTIDE SEQUENCE [LARGE SCALE GENOMIC DNA]</scope>
    <source>
        <strain evidence="3">Houghton</strain>
    </source>
</reference>
<evidence type="ECO:0000313" key="3">
    <source>
        <dbReference type="EMBL" id="CDJ37772.1"/>
    </source>
</evidence>
<dbReference type="RefSeq" id="XP_013228610.1">
    <property type="nucleotide sequence ID" value="XM_013373156.1"/>
</dbReference>
<feature type="region of interest" description="Disordered" evidence="1">
    <location>
        <begin position="131"/>
        <end position="153"/>
    </location>
</feature>
<feature type="compositionally biased region" description="Polar residues" evidence="1">
    <location>
        <begin position="1103"/>
        <end position="1118"/>
    </location>
</feature>
<feature type="region of interest" description="Disordered" evidence="1">
    <location>
        <begin position="1051"/>
        <end position="1118"/>
    </location>
</feature>
<feature type="transmembrane region" description="Helical" evidence="2">
    <location>
        <begin position="71"/>
        <end position="95"/>
    </location>
</feature>
<dbReference type="VEuPathDB" id="ToxoDB:ETH_00004515"/>
<feature type="region of interest" description="Disordered" evidence="1">
    <location>
        <begin position="714"/>
        <end position="737"/>
    </location>
</feature>
<feature type="region of interest" description="Disordered" evidence="1">
    <location>
        <begin position="528"/>
        <end position="547"/>
    </location>
</feature>
<proteinExistence type="predicted"/>
<feature type="compositionally biased region" description="Low complexity" evidence="1">
    <location>
        <begin position="1007"/>
        <end position="1026"/>
    </location>
</feature>
<keyword evidence="2" id="KW-0812">Transmembrane</keyword>
<keyword evidence="4" id="KW-1185">Reference proteome</keyword>